<dbReference type="Proteomes" id="UP001164250">
    <property type="component" value="Chromosome 5"/>
</dbReference>
<reference evidence="2" key="1">
    <citation type="journal article" date="2023" name="G3 (Bethesda)">
        <title>Genome assembly and association tests identify interacting loci associated with vigor, precocity, and sex in interspecific pistachio rootstocks.</title>
        <authorList>
            <person name="Palmer W."/>
            <person name="Jacygrad E."/>
            <person name="Sagayaradj S."/>
            <person name="Cavanaugh K."/>
            <person name="Han R."/>
            <person name="Bertier L."/>
            <person name="Beede B."/>
            <person name="Kafkas S."/>
            <person name="Golino D."/>
            <person name="Preece J."/>
            <person name="Michelmore R."/>
        </authorList>
    </citation>
    <scope>NUCLEOTIDE SEQUENCE [LARGE SCALE GENOMIC DNA]</scope>
</reference>
<evidence type="ECO:0000313" key="2">
    <source>
        <dbReference type="Proteomes" id="UP001164250"/>
    </source>
</evidence>
<organism evidence="1 2">
    <name type="scientific">Pistacia atlantica</name>
    <dbReference type="NCBI Taxonomy" id="434234"/>
    <lineage>
        <taxon>Eukaryota</taxon>
        <taxon>Viridiplantae</taxon>
        <taxon>Streptophyta</taxon>
        <taxon>Embryophyta</taxon>
        <taxon>Tracheophyta</taxon>
        <taxon>Spermatophyta</taxon>
        <taxon>Magnoliopsida</taxon>
        <taxon>eudicotyledons</taxon>
        <taxon>Gunneridae</taxon>
        <taxon>Pentapetalae</taxon>
        <taxon>rosids</taxon>
        <taxon>malvids</taxon>
        <taxon>Sapindales</taxon>
        <taxon>Anacardiaceae</taxon>
        <taxon>Pistacia</taxon>
    </lineage>
</organism>
<dbReference type="EMBL" id="CM047901">
    <property type="protein sequence ID" value="KAJ0096276.1"/>
    <property type="molecule type" value="Genomic_DNA"/>
</dbReference>
<accession>A0ACC1BBI7</accession>
<name>A0ACC1BBI7_9ROSI</name>
<protein>
    <submittedName>
        <fullName evidence="1">Uncharacterized protein</fullName>
    </submittedName>
</protein>
<evidence type="ECO:0000313" key="1">
    <source>
        <dbReference type="EMBL" id="KAJ0096276.1"/>
    </source>
</evidence>
<gene>
    <name evidence="1" type="ORF">Patl1_28906</name>
</gene>
<keyword evidence="2" id="KW-1185">Reference proteome</keyword>
<proteinExistence type="predicted"/>
<comment type="caution">
    <text evidence="1">The sequence shown here is derived from an EMBL/GenBank/DDBJ whole genome shotgun (WGS) entry which is preliminary data.</text>
</comment>
<sequence>MSVGGCERGHWDAVSGRELVAAGHLQLCDSSSSAAGYLLRLAARHCWAVALGRRGGARVANATVLNLPVLHAALASICSF</sequence>